<dbReference type="AlphaFoldDB" id="A0A2P6TD88"/>
<keyword evidence="3" id="KW-1185">Reference proteome</keyword>
<reference evidence="2 3" key="1">
    <citation type="journal article" date="2018" name="Plant J.">
        <title>Genome sequences of Chlorella sorokiniana UTEX 1602 and Micractinium conductrix SAG 241.80: implications to maltose excretion by a green alga.</title>
        <authorList>
            <person name="Arriola M.B."/>
            <person name="Velmurugan N."/>
            <person name="Zhang Y."/>
            <person name="Plunkett M.H."/>
            <person name="Hondzo H."/>
            <person name="Barney B.M."/>
        </authorList>
    </citation>
    <scope>NUCLEOTIDE SEQUENCE [LARGE SCALE GENOMIC DNA]</scope>
    <source>
        <strain evidence="3">UTEX 1602</strain>
    </source>
</reference>
<evidence type="ECO:0000259" key="1">
    <source>
        <dbReference type="Pfam" id="PF21986"/>
    </source>
</evidence>
<dbReference type="Pfam" id="PF21986">
    <property type="entry name" value="AH_C"/>
    <property type="match status" value="1"/>
</dbReference>
<dbReference type="InterPro" id="IPR053844">
    <property type="entry name" value="AH_C"/>
</dbReference>
<name>A0A2P6TD88_CHLSO</name>
<feature type="domain" description="Allophanate hydrolase C-terminal" evidence="1">
    <location>
        <begin position="8"/>
        <end position="141"/>
    </location>
</feature>
<dbReference type="EMBL" id="LHPG02000022">
    <property type="protein sequence ID" value="PRW20605.1"/>
    <property type="molecule type" value="Genomic_DNA"/>
</dbReference>
<protein>
    <submittedName>
        <fullName evidence="2">Allophanate hydrolase</fullName>
    </submittedName>
</protein>
<dbReference type="STRING" id="3076.A0A2P6TD88"/>
<sequence>MVAGQKLAIAVCGLHLRGQPLNTQLTALQSTFVKACRSADQYRLYAFTDASGKTKPGMVALPPGSSGGAAVYLEVWEMPLENFGSFMLQVPPPLGIGTVELDDGSSVKGFICEGWVAEACAAGASNIEDITHLGSWLAYLERQQQQR</sequence>
<evidence type="ECO:0000313" key="2">
    <source>
        <dbReference type="EMBL" id="PRW20605.1"/>
    </source>
</evidence>
<comment type="caution">
    <text evidence="2">The sequence shown here is derived from an EMBL/GenBank/DDBJ whole genome shotgun (WGS) entry which is preliminary data.</text>
</comment>
<dbReference type="OrthoDB" id="196847at2759"/>
<gene>
    <name evidence="2" type="ORF">C2E21_8851</name>
</gene>
<dbReference type="Gene3D" id="3.10.490.10">
    <property type="entry name" value="Gamma-glutamyl cyclotransferase-like"/>
    <property type="match status" value="1"/>
</dbReference>
<accession>A0A2P6TD88</accession>
<keyword evidence="2" id="KW-0378">Hydrolase</keyword>
<dbReference type="Proteomes" id="UP000239899">
    <property type="component" value="Unassembled WGS sequence"/>
</dbReference>
<evidence type="ECO:0000313" key="3">
    <source>
        <dbReference type="Proteomes" id="UP000239899"/>
    </source>
</evidence>
<proteinExistence type="predicted"/>
<dbReference type="GO" id="GO:0016787">
    <property type="term" value="F:hydrolase activity"/>
    <property type="evidence" value="ECO:0007669"/>
    <property type="project" value="UniProtKB-KW"/>
</dbReference>
<organism evidence="2 3">
    <name type="scientific">Chlorella sorokiniana</name>
    <name type="common">Freshwater green alga</name>
    <dbReference type="NCBI Taxonomy" id="3076"/>
    <lineage>
        <taxon>Eukaryota</taxon>
        <taxon>Viridiplantae</taxon>
        <taxon>Chlorophyta</taxon>
        <taxon>core chlorophytes</taxon>
        <taxon>Trebouxiophyceae</taxon>
        <taxon>Chlorellales</taxon>
        <taxon>Chlorellaceae</taxon>
        <taxon>Chlorella clade</taxon>
        <taxon>Chlorella</taxon>
    </lineage>
</organism>